<dbReference type="Pfam" id="PF15420">
    <property type="entry name" value="Abhydrolase_9_N"/>
    <property type="match status" value="1"/>
</dbReference>
<dbReference type="AlphaFoldDB" id="A0A917VPE8"/>
<evidence type="ECO:0000259" key="3">
    <source>
        <dbReference type="Pfam" id="PF10081"/>
    </source>
</evidence>
<feature type="transmembrane region" description="Helical" evidence="2">
    <location>
        <begin position="63"/>
        <end position="85"/>
    </location>
</feature>
<protein>
    <recommendedName>
        <fullName evidence="7">Alpha/beta-hydrolase catalytic domain-containing protein</fullName>
    </recommendedName>
</protein>
<feature type="region of interest" description="Disordered" evidence="1">
    <location>
        <begin position="213"/>
        <end position="234"/>
    </location>
</feature>
<dbReference type="EMBL" id="BMNT01000032">
    <property type="protein sequence ID" value="GGL04662.1"/>
    <property type="molecule type" value="Genomic_DNA"/>
</dbReference>
<reference evidence="5" key="1">
    <citation type="journal article" date="2014" name="Int. J. Syst. Evol. Microbiol.">
        <title>Complete genome sequence of Corynebacterium casei LMG S-19264T (=DSM 44701T), isolated from a smear-ripened cheese.</title>
        <authorList>
            <consortium name="US DOE Joint Genome Institute (JGI-PGF)"/>
            <person name="Walter F."/>
            <person name="Albersmeier A."/>
            <person name="Kalinowski J."/>
            <person name="Ruckert C."/>
        </authorList>
    </citation>
    <scope>NUCLEOTIDE SEQUENCE</scope>
    <source>
        <strain evidence="5">JCM 13064</strain>
    </source>
</reference>
<evidence type="ECO:0008006" key="7">
    <source>
        <dbReference type="Google" id="ProtNLM"/>
    </source>
</evidence>
<dbReference type="InterPro" id="IPR027788">
    <property type="entry name" value="Alpha/beta-hydrolase_N_dom"/>
</dbReference>
<dbReference type="InterPro" id="IPR012037">
    <property type="entry name" value="Alpha/beta-hydrolase_fam"/>
</dbReference>
<keyword evidence="2" id="KW-0472">Membrane</keyword>
<feature type="domain" description="Alpha/beta-hydrolase N-terminal" evidence="4">
    <location>
        <begin position="47"/>
        <end position="252"/>
    </location>
</feature>
<keyword evidence="6" id="KW-1185">Reference proteome</keyword>
<evidence type="ECO:0000313" key="6">
    <source>
        <dbReference type="Proteomes" id="UP000645217"/>
    </source>
</evidence>
<sequence length="568" mass="61209">MGRLGRMRIALGLDVAASVLVFGRVHVVPRLDATGGAFAAIFFCLSLTPSLLPRSWQLQGLIAGVLAATGYLTGVIIGAVVRRLIPRRPEPETARAVRRLVGLSGCGAVAASLYLGVQAQREIYPLMGLLPPQRLGYLGVPLVAAGVFLVFLALARTLRRAALALGRFLGRWIPPAAARAAAMIGITVLTISLTEGVLTEALLRGADSSFAALNRETSPGTSPPRAATQSGGPSSLVSWPSLGLEGRDFVAGATSVQELRRFGGRAVAAPIRVYTGLDSAPTLRERAALAVRELDRTGAFARKVLCVITTTGTGWVDPQAAAALEYMYDGDSALVAMQYSYLPSWLSFLVDRERAVAAGRELFEQVHARWARLPAGHRPRLLVFGESLGAFGAEAAFGGEQDLRRRTDGALFAGPPDSSRLWRRFVDDRDAGSREALPVYRRGETIRFANRPPDLTALPGPWPPPRVVYLQHPSDPIVWWTPRLIFEKPDWLSEARGDDVLPSFHWYPFVTFWQVTADLAVSLEAPPGHGHDYAGDVAAAWASIAPPPGWTPQRTALLTGLVRRMSSS</sequence>
<dbReference type="InterPro" id="IPR027787">
    <property type="entry name" value="Alpha/beta-hydrolase_catalytic"/>
</dbReference>
<comment type="caution">
    <text evidence="5">The sequence shown here is derived from an EMBL/GenBank/DDBJ whole genome shotgun (WGS) entry which is preliminary data.</text>
</comment>
<keyword evidence="2" id="KW-1133">Transmembrane helix</keyword>
<keyword evidence="2" id="KW-0812">Transmembrane</keyword>
<evidence type="ECO:0000256" key="1">
    <source>
        <dbReference type="SAM" id="MobiDB-lite"/>
    </source>
</evidence>
<gene>
    <name evidence="5" type="ORF">GCM10007964_53560</name>
</gene>
<feature type="transmembrane region" description="Helical" evidence="2">
    <location>
        <begin position="176"/>
        <end position="194"/>
    </location>
</feature>
<name>A0A917VPE8_9ACTN</name>
<organism evidence="5 6">
    <name type="scientific">Sphaerisporangium melleum</name>
    <dbReference type="NCBI Taxonomy" id="321316"/>
    <lineage>
        <taxon>Bacteria</taxon>
        <taxon>Bacillati</taxon>
        <taxon>Actinomycetota</taxon>
        <taxon>Actinomycetes</taxon>
        <taxon>Streptosporangiales</taxon>
        <taxon>Streptosporangiaceae</taxon>
        <taxon>Sphaerisporangium</taxon>
    </lineage>
</organism>
<evidence type="ECO:0000313" key="5">
    <source>
        <dbReference type="EMBL" id="GGL04662.1"/>
    </source>
</evidence>
<feature type="transmembrane region" description="Helical" evidence="2">
    <location>
        <begin position="135"/>
        <end position="155"/>
    </location>
</feature>
<proteinExistence type="predicted"/>
<evidence type="ECO:0000256" key="2">
    <source>
        <dbReference type="SAM" id="Phobius"/>
    </source>
</evidence>
<evidence type="ECO:0000259" key="4">
    <source>
        <dbReference type="Pfam" id="PF15420"/>
    </source>
</evidence>
<feature type="transmembrane region" description="Helical" evidence="2">
    <location>
        <begin position="97"/>
        <end position="115"/>
    </location>
</feature>
<accession>A0A917VPE8</accession>
<reference evidence="5" key="2">
    <citation type="submission" date="2020-09" db="EMBL/GenBank/DDBJ databases">
        <authorList>
            <person name="Sun Q."/>
            <person name="Ohkuma M."/>
        </authorList>
    </citation>
    <scope>NUCLEOTIDE SEQUENCE</scope>
    <source>
        <strain evidence="5">JCM 13064</strain>
    </source>
</reference>
<dbReference type="Pfam" id="PF10081">
    <property type="entry name" value="Abhydrolase_9"/>
    <property type="match status" value="1"/>
</dbReference>
<feature type="domain" description="Alpha/beta-hydrolase catalytic" evidence="3">
    <location>
        <begin position="271"/>
        <end position="556"/>
    </location>
</feature>
<dbReference type="Proteomes" id="UP000645217">
    <property type="component" value="Unassembled WGS sequence"/>
</dbReference>
<dbReference type="PIRSF" id="PIRSF007542">
    <property type="entry name" value="UCP007542"/>
    <property type="match status" value="1"/>
</dbReference>
<dbReference type="RefSeq" id="WP_203968859.1">
    <property type="nucleotide sequence ID" value="NZ_BMNT01000032.1"/>
</dbReference>